<sequence>MAHFCFMLAIVLLETIPWSSARSVGSVSLSGARRGAEGDRPGGVPSFPTGLPIEFTASHSTFNQPRRRLKSNGPGADNSTADGEGENINGPASDLLAALMDGYDKTAFPPVAGGGPVEVEINVAMHKIISINLQEGSMDLNVWFRLHWKDPRLTWNATDWGVNKLYVLNPELRYTDVWYPDVTLWNSAYDVSTTLGAQALILNPSGDVFWGRNGLIAVSCNFKGLAAFPFGAVTCLLEFGTWSHGPLSVVVKQAPQGGATIAGNSITDMRGAKAVEWKFHNVKSWVHLYPAYPCCPDESNWPVVLVDIELRRTQTLFALKILVPQPALQNPAAAAEDGARLASSQLPLPPSPLREPPAPLPRAQSARLYQRRANSMERTGDPAATAHNGVDGEPAANGALGAGAAFSSARMSWTSRVPSRLRRESGNARPAPALRGGGGAGGAKRVLRAVAAAPLSLSQAAGGESGPSFTMQHPEQLARCHSQVHRLHRSATTGGAEAAEAAAAAPLLAALPAEHASLPYDMSSHGAAAVTAAAPEFVEAAATAAAAAAVVAAAAVAEAASPPAAARAPAHGAGTPLSARLLFGLARGSRSRSQGGGGGGQGVGSGQGVRASSWQRAGWQQQQSASGAGMARAAAPARTVTGTDDSGLPSPFTHADSGLSDAPGARGGYGTRPAPAAPAGGVYGSLLYGALSRDGDGDTTMGDEPLEGCFPGDEQAVGWKGRGSDDEPDPEPEPVLTLDAVLHVGTPELLETYLQLILESASTDMTVIRERVANAMEVFGMEDLVLRLFPIVGRPETATAAADGAGPAPRAASGWHGAPRRGVTRGGRRMGASCAIQMHQVGAKAGFHTMIGDEYNAKWRLLSAFIDANSRYLMPVLYCIGFLLIIWGKVWDNKELNDGPSPERSALGLQR</sequence>
<dbReference type="SUPFAM" id="SSF63712">
    <property type="entry name" value="Nicotinic receptor ligand binding domain-like"/>
    <property type="match status" value="1"/>
</dbReference>
<feature type="region of interest" description="Disordered" evidence="1">
    <location>
        <begin position="416"/>
        <end position="441"/>
    </location>
</feature>
<dbReference type="Pfam" id="PF02931">
    <property type="entry name" value="Neur_chan_LBD"/>
    <property type="match status" value="1"/>
</dbReference>
<feature type="compositionally biased region" description="Low complexity" evidence="1">
    <location>
        <begin position="334"/>
        <end position="346"/>
    </location>
</feature>
<dbReference type="GO" id="GO:0016020">
    <property type="term" value="C:membrane"/>
    <property type="evidence" value="ECO:0007669"/>
    <property type="project" value="InterPro"/>
</dbReference>
<gene>
    <name evidence="4" type="ORF">TSOC_012055</name>
</gene>
<feature type="domain" description="Neurotransmitter-gated ion-channel ligand-binding" evidence="3">
    <location>
        <begin position="93"/>
        <end position="313"/>
    </location>
</feature>
<dbReference type="OrthoDB" id="5975154at2759"/>
<dbReference type="InterPro" id="IPR006201">
    <property type="entry name" value="Neur_channel"/>
</dbReference>
<dbReference type="Proteomes" id="UP000236333">
    <property type="component" value="Unassembled WGS sequence"/>
</dbReference>
<evidence type="ECO:0000259" key="3">
    <source>
        <dbReference type="Pfam" id="PF02931"/>
    </source>
</evidence>
<evidence type="ECO:0000313" key="4">
    <source>
        <dbReference type="EMBL" id="PNH02002.1"/>
    </source>
</evidence>
<organism evidence="4 5">
    <name type="scientific">Tetrabaena socialis</name>
    <dbReference type="NCBI Taxonomy" id="47790"/>
    <lineage>
        <taxon>Eukaryota</taxon>
        <taxon>Viridiplantae</taxon>
        <taxon>Chlorophyta</taxon>
        <taxon>core chlorophytes</taxon>
        <taxon>Chlorophyceae</taxon>
        <taxon>CS clade</taxon>
        <taxon>Chlamydomonadales</taxon>
        <taxon>Tetrabaenaceae</taxon>
        <taxon>Tetrabaena</taxon>
    </lineage>
</organism>
<feature type="compositionally biased region" description="Low complexity" evidence="1">
    <location>
        <begin position="608"/>
        <end position="638"/>
    </location>
</feature>
<dbReference type="Gene3D" id="2.70.170.10">
    <property type="entry name" value="Neurotransmitter-gated ion-channel ligand-binding domain"/>
    <property type="match status" value="1"/>
</dbReference>
<dbReference type="InterPro" id="IPR006202">
    <property type="entry name" value="Neur_chan_lig-bd"/>
</dbReference>
<dbReference type="CDD" id="cd18989">
    <property type="entry name" value="LGIC_ECD_cation"/>
    <property type="match status" value="1"/>
</dbReference>
<dbReference type="GO" id="GO:0004888">
    <property type="term" value="F:transmembrane signaling receptor activity"/>
    <property type="evidence" value="ECO:0007669"/>
    <property type="project" value="InterPro"/>
</dbReference>
<keyword evidence="2" id="KW-0732">Signal</keyword>
<dbReference type="PANTHER" id="PTHR18945">
    <property type="entry name" value="NEUROTRANSMITTER GATED ION CHANNEL"/>
    <property type="match status" value="1"/>
</dbReference>
<accession>A0A2J7ZP16</accession>
<protein>
    <submittedName>
        <fullName evidence="4">Acetylcholine receptor subunit alpha-like 2</fullName>
    </submittedName>
</protein>
<keyword evidence="4" id="KW-0675">Receptor</keyword>
<evidence type="ECO:0000256" key="2">
    <source>
        <dbReference type="SAM" id="SignalP"/>
    </source>
</evidence>
<feature type="region of interest" description="Disordered" evidence="1">
    <location>
        <begin position="694"/>
        <end position="732"/>
    </location>
</feature>
<dbReference type="GO" id="GO:0005230">
    <property type="term" value="F:extracellular ligand-gated monoatomic ion channel activity"/>
    <property type="evidence" value="ECO:0007669"/>
    <property type="project" value="InterPro"/>
</dbReference>
<name>A0A2J7ZP16_9CHLO</name>
<proteinExistence type="predicted"/>
<feature type="region of interest" description="Disordered" evidence="1">
    <location>
        <begin position="334"/>
        <end position="396"/>
    </location>
</feature>
<feature type="compositionally biased region" description="Basic residues" evidence="1">
    <location>
        <begin position="818"/>
        <end position="827"/>
    </location>
</feature>
<comment type="caution">
    <text evidence="4">The sequence shown here is derived from an EMBL/GenBank/DDBJ whole genome shotgun (WGS) entry which is preliminary data.</text>
</comment>
<dbReference type="InterPro" id="IPR036734">
    <property type="entry name" value="Neur_chan_lig-bd_sf"/>
</dbReference>
<reference evidence="4 5" key="1">
    <citation type="journal article" date="2017" name="Mol. Biol. Evol.">
        <title>The 4-celled Tetrabaena socialis nuclear genome reveals the essential components for genetic control of cell number at the origin of multicellularity in the volvocine lineage.</title>
        <authorList>
            <person name="Featherston J."/>
            <person name="Arakaki Y."/>
            <person name="Hanschen E.R."/>
            <person name="Ferris P.J."/>
            <person name="Michod R.E."/>
            <person name="Olson B.J.S.C."/>
            <person name="Nozaki H."/>
            <person name="Durand P.M."/>
        </authorList>
    </citation>
    <scope>NUCLEOTIDE SEQUENCE [LARGE SCALE GENOMIC DNA]</scope>
    <source>
        <strain evidence="4 5">NIES-571</strain>
    </source>
</reference>
<feature type="signal peptide" evidence="2">
    <location>
        <begin position="1"/>
        <end position="21"/>
    </location>
</feature>
<dbReference type="AlphaFoldDB" id="A0A2J7ZP16"/>
<keyword evidence="5" id="KW-1185">Reference proteome</keyword>
<feature type="compositionally biased region" description="Pro residues" evidence="1">
    <location>
        <begin position="347"/>
        <end position="360"/>
    </location>
</feature>
<feature type="region of interest" description="Disordered" evidence="1">
    <location>
        <begin position="62"/>
        <end position="88"/>
    </location>
</feature>
<feature type="region of interest" description="Disordered" evidence="1">
    <location>
        <begin position="588"/>
        <end position="673"/>
    </location>
</feature>
<feature type="compositionally biased region" description="Gly residues" evidence="1">
    <location>
        <begin position="594"/>
        <end position="607"/>
    </location>
</feature>
<evidence type="ECO:0000313" key="5">
    <source>
        <dbReference type="Proteomes" id="UP000236333"/>
    </source>
</evidence>
<feature type="compositionally biased region" description="Low complexity" evidence="1">
    <location>
        <begin position="799"/>
        <end position="812"/>
    </location>
</feature>
<feature type="chain" id="PRO_5014317199" evidence="2">
    <location>
        <begin position="22"/>
        <end position="911"/>
    </location>
</feature>
<dbReference type="EMBL" id="PGGS01000742">
    <property type="protein sequence ID" value="PNH02002.1"/>
    <property type="molecule type" value="Genomic_DNA"/>
</dbReference>
<evidence type="ECO:0000256" key="1">
    <source>
        <dbReference type="SAM" id="MobiDB-lite"/>
    </source>
</evidence>
<feature type="region of interest" description="Disordered" evidence="1">
    <location>
        <begin position="799"/>
        <end position="827"/>
    </location>
</feature>